<dbReference type="GO" id="GO:0043461">
    <property type="term" value="P:proton-transporting ATP synthase complex assembly"/>
    <property type="evidence" value="ECO:0007669"/>
    <property type="project" value="InterPro"/>
</dbReference>
<dbReference type="Pfam" id="PF07542">
    <property type="entry name" value="ATP12"/>
    <property type="match status" value="1"/>
</dbReference>
<dbReference type="STRING" id="414703.SAMN04488125_10817"/>
<dbReference type="InterPro" id="IPR023335">
    <property type="entry name" value="ATP12_ortho_dom_sf"/>
</dbReference>
<organism evidence="5 6">
    <name type="scientific">Methylorubrum salsuginis</name>
    <dbReference type="NCBI Taxonomy" id="414703"/>
    <lineage>
        <taxon>Bacteria</taxon>
        <taxon>Pseudomonadati</taxon>
        <taxon>Pseudomonadota</taxon>
        <taxon>Alphaproteobacteria</taxon>
        <taxon>Hyphomicrobiales</taxon>
        <taxon>Methylobacteriaceae</taxon>
        <taxon>Methylorubrum</taxon>
    </lineage>
</organism>
<feature type="region of interest" description="Disordered" evidence="4">
    <location>
        <begin position="1"/>
        <end position="34"/>
    </location>
</feature>
<proteinExistence type="inferred from homology"/>
<evidence type="ECO:0000256" key="1">
    <source>
        <dbReference type="ARBA" id="ARBA00008231"/>
    </source>
</evidence>
<reference evidence="6" key="1">
    <citation type="submission" date="2016-10" db="EMBL/GenBank/DDBJ databases">
        <authorList>
            <person name="Varghese N."/>
            <person name="Submissions S."/>
        </authorList>
    </citation>
    <scope>NUCLEOTIDE SEQUENCE [LARGE SCALE GENOMIC DNA]</scope>
    <source>
        <strain evidence="6">CGMCC 1.6474</strain>
    </source>
</reference>
<dbReference type="EMBL" id="FOSV01000008">
    <property type="protein sequence ID" value="SFL05322.1"/>
    <property type="molecule type" value="Genomic_DNA"/>
</dbReference>
<comment type="similarity">
    <text evidence="1">Belongs to the ATP12 family.</text>
</comment>
<gene>
    <name evidence="5" type="ORF">SAMN04488125_10817</name>
</gene>
<accession>A0A1I4EHV2</accession>
<dbReference type="SUPFAM" id="SSF160909">
    <property type="entry name" value="ATP12-like"/>
    <property type="match status" value="1"/>
</dbReference>
<dbReference type="AlphaFoldDB" id="A0A1I4EHV2"/>
<evidence type="ECO:0000256" key="3">
    <source>
        <dbReference type="ARBA" id="ARBA00023186"/>
    </source>
</evidence>
<keyword evidence="6" id="KW-1185">Reference proteome</keyword>
<dbReference type="PANTHER" id="PTHR21013">
    <property type="entry name" value="ATP SYNTHASE MITOCHONDRIAL F1 COMPLEX ASSEMBLY FACTOR 2/ATP12 PROTEIN, MITOCHONDRIAL PRECURSOR"/>
    <property type="match status" value="1"/>
</dbReference>
<evidence type="ECO:0000256" key="4">
    <source>
        <dbReference type="SAM" id="MobiDB-lite"/>
    </source>
</evidence>
<evidence type="ECO:0000256" key="2">
    <source>
        <dbReference type="ARBA" id="ARBA00022946"/>
    </source>
</evidence>
<dbReference type="PANTHER" id="PTHR21013:SF10">
    <property type="entry name" value="ATP SYNTHASE MITOCHONDRIAL F1 COMPLEX ASSEMBLY FACTOR 2"/>
    <property type="match status" value="1"/>
</dbReference>
<dbReference type="OrthoDB" id="9797825at2"/>
<name>A0A1I4EHV2_9HYPH</name>
<evidence type="ECO:0000313" key="6">
    <source>
        <dbReference type="Proteomes" id="UP000198804"/>
    </source>
</evidence>
<dbReference type="Proteomes" id="UP000198804">
    <property type="component" value="Unassembled WGS sequence"/>
</dbReference>
<keyword evidence="3" id="KW-0143">Chaperone</keyword>
<dbReference type="Gene3D" id="3.30.2180.10">
    <property type="entry name" value="ATP12-like"/>
    <property type="match status" value="1"/>
</dbReference>
<keyword evidence="2" id="KW-0809">Transit peptide</keyword>
<dbReference type="Gene3D" id="1.10.3580.10">
    <property type="entry name" value="ATP12 ATPase"/>
    <property type="match status" value="1"/>
</dbReference>
<dbReference type="RefSeq" id="WP_091945799.1">
    <property type="nucleotide sequence ID" value="NZ_FOSV01000008.1"/>
</dbReference>
<evidence type="ECO:0000313" key="5">
    <source>
        <dbReference type="EMBL" id="SFL05322.1"/>
    </source>
</evidence>
<dbReference type="InterPro" id="IPR011419">
    <property type="entry name" value="ATP12_ATP_synth-F1-assembly"/>
</dbReference>
<protein>
    <submittedName>
        <fullName evidence="5">Chaperone required for the assembly of the F1-ATPase</fullName>
    </submittedName>
</protein>
<dbReference type="InterPro" id="IPR042272">
    <property type="entry name" value="ATP12_ATP_synth-F1-assembly_N"/>
</dbReference>
<sequence length="270" mass="28683">MSSTDDDVTRDWLGEPGDTPRPDPLRAARASTTPTLPKRFYKEAGLQRTEPGYRLVLDGRGANTPGRRPLAVPSLTLGEALAAEWGAQGESIDPRTMPLTRLVNTAIDGVAERMPEVAADLAAFAATDLIAYRAGSPERLVAEQSAAWDPLVAWAGETLGARLFLAEGVMHVEQPEGSVAALRAAVRAVDDPFRLAALHTLTTLTGSLVIGLAVLHGRLSPEDAWAAAHVDETYQADVWGPDAEAEARLAHRRTEFEAAAKVAAKAAAAR</sequence>
<feature type="compositionally biased region" description="Basic and acidic residues" evidence="4">
    <location>
        <begin position="7"/>
        <end position="26"/>
    </location>
</feature>